<proteinExistence type="predicted"/>
<accession>X1E0T3</accession>
<dbReference type="AlphaFoldDB" id="X1E0T3"/>
<evidence type="ECO:0008006" key="2">
    <source>
        <dbReference type="Google" id="ProtNLM"/>
    </source>
</evidence>
<reference evidence="1" key="1">
    <citation type="journal article" date="2014" name="Front. Microbiol.">
        <title>High frequency of phylogenetically diverse reductive dehalogenase-homologous genes in deep subseafloor sedimentary metagenomes.</title>
        <authorList>
            <person name="Kawai M."/>
            <person name="Futagami T."/>
            <person name="Toyoda A."/>
            <person name="Takaki Y."/>
            <person name="Nishi S."/>
            <person name="Hori S."/>
            <person name="Arai W."/>
            <person name="Tsubouchi T."/>
            <person name="Morono Y."/>
            <person name="Uchiyama I."/>
            <person name="Ito T."/>
            <person name="Fujiyama A."/>
            <person name="Inagaki F."/>
            <person name="Takami H."/>
        </authorList>
    </citation>
    <scope>NUCLEOTIDE SEQUENCE</scope>
    <source>
        <strain evidence="1">Expedition CK06-06</strain>
    </source>
</reference>
<evidence type="ECO:0000313" key="1">
    <source>
        <dbReference type="EMBL" id="GAH26137.1"/>
    </source>
</evidence>
<feature type="non-terminal residue" evidence="1">
    <location>
        <position position="1"/>
    </location>
</feature>
<gene>
    <name evidence="1" type="ORF">S03H2_02581</name>
</gene>
<protein>
    <recommendedName>
        <fullName evidence="2">Fibronectin type-III domain-containing protein</fullName>
    </recommendedName>
</protein>
<name>X1E0T3_9ZZZZ</name>
<dbReference type="EMBL" id="BARU01000876">
    <property type="protein sequence ID" value="GAH26137.1"/>
    <property type="molecule type" value="Genomic_DNA"/>
</dbReference>
<sequence length="173" mass="18613">AHLEVCSYGTNGGRSEMAVYGIKEPSTNTFSTQPDADVRPMTAAFTNWICGAGAGGFEQYWDADSWHGWPDGPELKNIIQEIVNQPGWASGNPLAMKIVSTPVGGAGRLVWSYDGNPSLSPILHVTYIPAPGAPSKVTGLKATNIAEISFKASWNANPPEEETTLYRVYLRKG</sequence>
<comment type="caution">
    <text evidence="1">The sequence shown here is derived from an EMBL/GenBank/DDBJ whole genome shotgun (WGS) entry which is preliminary data.</text>
</comment>
<organism evidence="1">
    <name type="scientific">marine sediment metagenome</name>
    <dbReference type="NCBI Taxonomy" id="412755"/>
    <lineage>
        <taxon>unclassified sequences</taxon>
        <taxon>metagenomes</taxon>
        <taxon>ecological metagenomes</taxon>
    </lineage>
</organism>